<name>A0A9R1XSD7_LACSA</name>
<keyword evidence="1" id="KW-1133">Transmembrane helix</keyword>
<keyword evidence="1" id="KW-0472">Membrane</keyword>
<dbReference type="EMBL" id="NBSK02000002">
    <property type="protein sequence ID" value="KAJ0223734.1"/>
    <property type="molecule type" value="Genomic_DNA"/>
</dbReference>
<comment type="caution">
    <text evidence="2">The sequence shown here is derived from an EMBL/GenBank/DDBJ whole genome shotgun (WGS) entry which is preliminary data.</text>
</comment>
<evidence type="ECO:0000313" key="3">
    <source>
        <dbReference type="Proteomes" id="UP000235145"/>
    </source>
</evidence>
<sequence>MRGRSGSHLLTISKPSSDGYRCKFLGWIDPPMCARSMLIIPELLRNINNANYQVTRLKMCLFASWLLFVVACNFGCFCLMKL</sequence>
<proteinExistence type="predicted"/>
<evidence type="ECO:0000313" key="2">
    <source>
        <dbReference type="EMBL" id="KAJ0223734.1"/>
    </source>
</evidence>
<keyword evidence="1" id="KW-0812">Transmembrane</keyword>
<protein>
    <submittedName>
        <fullName evidence="2">Uncharacterized protein</fullName>
    </submittedName>
</protein>
<dbReference type="AlphaFoldDB" id="A0A9R1XSD7"/>
<reference evidence="2 3" key="1">
    <citation type="journal article" date="2017" name="Nat. Commun.">
        <title>Genome assembly with in vitro proximity ligation data and whole-genome triplication in lettuce.</title>
        <authorList>
            <person name="Reyes-Chin-Wo S."/>
            <person name="Wang Z."/>
            <person name="Yang X."/>
            <person name="Kozik A."/>
            <person name="Arikit S."/>
            <person name="Song C."/>
            <person name="Xia L."/>
            <person name="Froenicke L."/>
            <person name="Lavelle D.O."/>
            <person name="Truco M.J."/>
            <person name="Xia R."/>
            <person name="Zhu S."/>
            <person name="Xu C."/>
            <person name="Xu H."/>
            <person name="Xu X."/>
            <person name="Cox K."/>
            <person name="Korf I."/>
            <person name="Meyers B.C."/>
            <person name="Michelmore R.W."/>
        </authorList>
    </citation>
    <scope>NUCLEOTIDE SEQUENCE [LARGE SCALE GENOMIC DNA]</scope>
    <source>
        <strain evidence="3">cv. Salinas</strain>
        <tissue evidence="2">Seedlings</tissue>
    </source>
</reference>
<feature type="transmembrane region" description="Helical" evidence="1">
    <location>
        <begin position="62"/>
        <end position="80"/>
    </location>
</feature>
<keyword evidence="3" id="KW-1185">Reference proteome</keyword>
<accession>A0A9R1XSD7</accession>
<organism evidence="2 3">
    <name type="scientific">Lactuca sativa</name>
    <name type="common">Garden lettuce</name>
    <dbReference type="NCBI Taxonomy" id="4236"/>
    <lineage>
        <taxon>Eukaryota</taxon>
        <taxon>Viridiplantae</taxon>
        <taxon>Streptophyta</taxon>
        <taxon>Embryophyta</taxon>
        <taxon>Tracheophyta</taxon>
        <taxon>Spermatophyta</taxon>
        <taxon>Magnoliopsida</taxon>
        <taxon>eudicotyledons</taxon>
        <taxon>Gunneridae</taxon>
        <taxon>Pentapetalae</taxon>
        <taxon>asterids</taxon>
        <taxon>campanulids</taxon>
        <taxon>Asterales</taxon>
        <taxon>Asteraceae</taxon>
        <taxon>Cichorioideae</taxon>
        <taxon>Cichorieae</taxon>
        <taxon>Lactucinae</taxon>
        <taxon>Lactuca</taxon>
    </lineage>
</organism>
<dbReference type="Proteomes" id="UP000235145">
    <property type="component" value="Unassembled WGS sequence"/>
</dbReference>
<evidence type="ECO:0000256" key="1">
    <source>
        <dbReference type="SAM" id="Phobius"/>
    </source>
</evidence>
<gene>
    <name evidence="2" type="ORF">LSAT_V11C200089720</name>
</gene>